<evidence type="ECO:0000313" key="2">
    <source>
        <dbReference type="EMBL" id="RZB42172.1"/>
    </source>
</evidence>
<evidence type="ECO:0000313" key="3">
    <source>
        <dbReference type="Proteomes" id="UP000289340"/>
    </source>
</evidence>
<proteinExistence type="predicted"/>
<gene>
    <name evidence="2" type="ORF">D0Y65_052946</name>
</gene>
<name>A0A445F029_GLYSO</name>
<feature type="domain" description="Dipeptidylpeptidase IV N-terminal" evidence="1">
    <location>
        <begin position="24"/>
        <end position="138"/>
    </location>
</feature>
<sequence>MVFIFANNMYFPDFRRRWIEKLDIVRLGVVSVAESSITWMDLLCGGTEQQNNEEEYLARVNWMHGNILTAQILNRHHTKIKIVKFDIRTSQRKNILVEENSSWINIHDYFTPLDKGVTKFSGGFSWASEKIGFRHLCPSNSCSKVVEELYYHKRVYPKLTFQKLVGVKFLDN</sequence>
<dbReference type="Gene3D" id="2.140.10.30">
    <property type="entry name" value="Dipeptidylpeptidase IV, N-terminal domain"/>
    <property type="match status" value="1"/>
</dbReference>
<dbReference type="AlphaFoldDB" id="A0A445F029"/>
<keyword evidence="3" id="KW-1185">Reference proteome</keyword>
<organism evidence="2 3">
    <name type="scientific">Glycine soja</name>
    <name type="common">Wild soybean</name>
    <dbReference type="NCBI Taxonomy" id="3848"/>
    <lineage>
        <taxon>Eukaryota</taxon>
        <taxon>Viridiplantae</taxon>
        <taxon>Streptophyta</taxon>
        <taxon>Embryophyta</taxon>
        <taxon>Tracheophyta</taxon>
        <taxon>Spermatophyta</taxon>
        <taxon>Magnoliopsida</taxon>
        <taxon>eudicotyledons</taxon>
        <taxon>Gunneridae</taxon>
        <taxon>Pentapetalae</taxon>
        <taxon>rosids</taxon>
        <taxon>fabids</taxon>
        <taxon>Fabales</taxon>
        <taxon>Fabaceae</taxon>
        <taxon>Papilionoideae</taxon>
        <taxon>50 kb inversion clade</taxon>
        <taxon>NPAAA clade</taxon>
        <taxon>indigoferoid/millettioid clade</taxon>
        <taxon>Phaseoleae</taxon>
        <taxon>Glycine</taxon>
        <taxon>Glycine subgen. Soja</taxon>
    </lineage>
</organism>
<dbReference type="PANTHER" id="PTHR11731">
    <property type="entry name" value="PROTEASE FAMILY S9B,C DIPEPTIDYL-PEPTIDASE IV-RELATED"/>
    <property type="match status" value="1"/>
</dbReference>
<dbReference type="GO" id="GO:0006508">
    <property type="term" value="P:proteolysis"/>
    <property type="evidence" value="ECO:0007669"/>
    <property type="project" value="InterPro"/>
</dbReference>
<accession>A0A445F029</accession>
<dbReference type="Proteomes" id="UP000289340">
    <property type="component" value="Chromosome 20"/>
</dbReference>
<dbReference type="PANTHER" id="PTHR11731:SF193">
    <property type="entry name" value="DIPEPTIDYL PEPTIDASE 9"/>
    <property type="match status" value="1"/>
</dbReference>
<reference evidence="2 3" key="1">
    <citation type="submission" date="2018-09" db="EMBL/GenBank/DDBJ databases">
        <title>A high-quality reference genome of wild soybean provides a powerful tool to mine soybean genomes.</title>
        <authorList>
            <person name="Xie M."/>
            <person name="Chung C.Y.L."/>
            <person name="Li M.-W."/>
            <person name="Wong F.-L."/>
            <person name="Chan T.-F."/>
            <person name="Lam H.-M."/>
        </authorList>
    </citation>
    <scope>NUCLEOTIDE SEQUENCE [LARGE SCALE GENOMIC DNA]</scope>
    <source>
        <strain evidence="3">cv. W05</strain>
        <tissue evidence="2">Hypocotyl of etiolated seedlings</tissue>
    </source>
</reference>
<evidence type="ECO:0000259" key="1">
    <source>
        <dbReference type="Pfam" id="PF00930"/>
    </source>
</evidence>
<dbReference type="Pfam" id="PF00930">
    <property type="entry name" value="DPPIV_N"/>
    <property type="match status" value="1"/>
</dbReference>
<dbReference type="InterPro" id="IPR002469">
    <property type="entry name" value="Peptidase_S9B_N"/>
</dbReference>
<protein>
    <recommendedName>
        <fullName evidence="1">Dipeptidylpeptidase IV N-terminal domain-containing protein</fullName>
    </recommendedName>
</protein>
<dbReference type="GO" id="GO:0008239">
    <property type="term" value="F:dipeptidyl-peptidase activity"/>
    <property type="evidence" value="ECO:0007669"/>
    <property type="project" value="TreeGrafter"/>
</dbReference>
<dbReference type="EMBL" id="QZWG01000020">
    <property type="protein sequence ID" value="RZB42172.1"/>
    <property type="molecule type" value="Genomic_DNA"/>
</dbReference>
<comment type="caution">
    <text evidence="2">The sequence shown here is derived from an EMBL/GenBank/DDBJ whole genome shotgun (WGS) entry which is preliminary data.</text>
</comment>
<dbReference type="InterPro" id="IPR050278">
    <property type="entry name" value="Serine_Prot_S9B/DPPIV"/>
</dbReference>